<dbReference type="Proteomes" id="UP000280073">
    <property type="component" value="Unassembled WGS sequence"/>
</dbReference>
<dbReference type="EMBL" id="RFDI01000182">
    <property type="protein sequence ID" value="RSR62283.1"/>
    <property type="molecule type" value="Genomic_DNA"/>
</dbReference>
<dbReference type="InterPro" id="IPR011041">
    <property type="entry name" value="Quinoprot_gluc/sorb_DH_b-prop"/>
</dbReference>
<dbReference type="AlphaFoldDB" id="A0A429MTX2"/>
<protein>
    <submittedName>
        <fullName evidence="2">Sorbosone dehydrogenase family protein</fullName>
    </submittedName>
</protein>
<dbReference type="SUPFAM" id="SSF50952">
    <property type="entry name" value="Soluble quinoprotein glucose dehydrogenase"/>
    <property type="match status" value="1"/>
</dbReference>
<dbReference type="Pfam" id="PF22807">
    <property type="entry name" value="TrAA12"/>
    <property type="match status" value="1"/>
</dbReference>
<accession>A0A429MTX2</accession>
<evidence type="ECO:0000259" key="1">
    <source>
        <dbReference type="Pfam" id="PF22807"/>
    </source>
</evidence>
<evidence type="ECO:0000313" key="3">
    <source>
        <dbReference type="Proteomes" id="UP000280073"/>
    </source>
</evidence>
<dbReference type="InterPro" id="IPR054539">
    <property type="entry name" value="Beta-prop_PDH"/>
</dbReference>
<evidence type="ECO:0000313" key="2">
    <source>
        <dbReference type="EMBL" id="RSR62283.1"/>
    </source>
</evidence>
<reference evidence="2 3" key="1">
    <citation type="submission" date="2018-10" db="EMBL/GenBank/DDBJ databases">
        <title>GWAS and RNA-Seq identify cryptic mechanisms of antimicrobial resistance in Acinetobacter baumannii.</title>
        <authorList>
            <person name="Sahl J.W."/>
        </authorList>
    </citation>
    <scope>NUCLEOTIDE SEQUENCE [LARGE SCALE GENOMIC DNA]</scope>
    <source>
        <strain evidence="2 3">TG28175</strain>
    </source>
</reference>
<dbReference type="Gene3D" id="2.120.10.30">
    <property type="entry name" value="TolB, C-terminal domain"/>
    <property type="match status" value="1"/>
</dbReference>
<sequence length="177" mass="19522">TGLQIEPETNQLFAIVNERDEIGGSLVPDYLTSVQDKGFYGWPYSYFGQHLDTRVKQQRPDLVKKAIKPDYSLGSHVAPLGLWFASKKTNLGDQFKKGAFVSNHGSWNRTPLNGYNVVFIPFINGKPTGVPKTVVSGFYSQDQKSLYGAPVGLTEDRSGALLVADDVGNAIWRVSIQ</sequence>
<comment type="caution">
    <text evidence="2">The sequence shown here is derived from an EMBL/GenBank/DDBJ whole genome shotgun (WGS) entry which is preliminary data.</text>
</comment>
<name>A0A429MTX2_ACIBA</name>
<gene>
    <name evidence="2" type="ORF">EA686_04990</name>
</gene>
<proteinExistence type="predicted"/>
<feature type="non-terminal residue" evidence="2">
    <location>
        <position position="1"/>
    </location>
</feature>
<feature type="domain" description="Pyrroloquinoline quinone-dependent pyranose dehydrogenase beta-propeller" evidence="1">
    <location>
        <begin position="64"/>
        <end position="174"/>
    </location>
</feature>
<dbReference type="InterPro" id="IPR011042">
    <property type="entry name" value="6-blade_b-propeller_TolB-like"/>
</dbReference>
<organism evidence="2 3">
    <name type="scientific">Acinetobacter baumannii</name>
    <dbReference type="NCBI Taxonomy" id="470"/>
    <lineage>
        <taxon>Bacteria</taxon>
        <taxon>Pseudomonadati</taxon>
        <taxon>Pseudomonadota</taxon>
        <taxon>Gammaproteobacteria</taxon>
        <taxon>Moraxellales</taxon>
        <taxon>Moraxellaceae</taxon>
        <taxon>Acinetobacter</taxon>
        <taxon>Acinetobacter calcoaceticus/baumannii complex</taxon>
    </lineage>
</organism>